<gene>
    <name evidence="17" type="ORF">HN018_08980</name>
</gene>
<dbReference type="GO" id="GO:0009279">
    <property type="term" value="C:cell outer membrane"/>
    <property type="evidence" value="ECO:0007669"/>
    <property type="project" value="UniProtKB-SubCell"/>
</dbReference>
<keyword evidence="6" id="KW-0812">Transmembrane</keyword>
<evidence type="ECO:0000256" key="1">
    <source>
        <dbReference type="ARBA" id="ARBA00004571"/>
    </source>
</evidence>
<reference evidence="17 18" key="1">
    <citation type="journal article" date="2014" name="World J. Microbiol. Biotechnol.">
        <title>Biodiversity and physiological characteristics of Antarctic and Arctic lichens-associated bacteria.</title>
        <authorList>
            <person name="Lee Y.M."/>
            <person name="Kim E.H."/>
            <person name="Lee H.K."/>
            <person name="Hong S.G."/>
        </authorList>
    </citation>
    <scope>NUCLEOTIDE SEQUENCE [LARGE SCALE GENOMIC DNA]</scope>
    <source>
        <strain evidence="17 18">PAMC 26569</strain>
    </source>
</reference>
<dbReference type="Proteomes" id="UP000500767">
    <property type="component" value="Chromosome"/>
</dbReference>
<keyword evidence="3" id="KW-0813">Transport</keyword>
<feature type="domain" description="SLBB" evidence="16">
    <location>
        <begin position="183"/>
        <end position="257"/>
    </location>
</feature>
<dbReference type="Gene3D" id="3.30.1950.10">
    <property type="entry name" value="wza like domain"/>
    <property type="match status" value="1"/>
</dbReference>
<dbReference type="Pfam" id="PF22461">
    <property type="entry name" value="SLBB_2"/>
    <property type="match status" value="1"/>
</dbReference>
<organism evidence="17 18">
    <name type="scientific">Lichenicola cladoniae</name>
    <dbReference type="NCBI Taxonomy" id="1484109"/>
    <lineage>
        <taxon>Bacteria</taxon>
        <taxon>Pseudomonadati</taxon>
        <taxon>Pseudomonadota</taxon>
        <taxon>Alphaproteobacteria</taxon>
        <taxon>Acetobacterales</taxon>
        <taxon>Acetobacteraceae</taxon>
        <taxon>Lichenicola</taxon>
    </lineage>
</organism>
<evidence type="ECO:0000256" key="12">
    <source>
        <dbReference type="ARBA" id="ARBA00023139"/>
    </source>
</evidence>
<dbReference type="KEGG" id="lck:HN018_08980"/>
<keyword evidence="11" id="KW-0472">Membrane</keyword>
<dbReference type="PANTHER" id="PTHR33619">
    <property type="entry name" value="POLYSACCHARIDE EXPORT PROTEIN GFCE-RELATED"/>
    <property type="match status" value="1"/>
</dbReference>
<evidence type="ECO:0000256" key="11">
    <source>
        <dbReference type="ARBA" id="ARBA00023136"/>
    </source>
</evidence>
<dbReference type="GO" id="GO:0015159">
    <property type="term" value="F:polysaccharide transmembrane transporter activity"/>
    <property type="evidence" value="ECO:0007669"/>
    <property type="project" value="InterPro"/>
</dbReference>
<feature type="domain" description="Polysaccharide export protein N-terminal" evidence="15">
    <location>
        <begin position="74"/>
        <end position="175"/>
    </location>
</feature>
<dbReference type="Pfam" id="PF02563">
    <property type="entry name" value="Poly_export"/>
    <property type="match status" value="1"/>
</dbReference>
<dbReference type="InterPro" id="IPR049712">
    <property type="entry name" value="Poly_export"/>
</dbReference>
<evidence type="ECO:0000259" key="15">
    <source>
        <dbReference type="Pfam" id="PF02563"/>
    </source>
</evidence>
<keyword evidence="8" id="KW-0625">Polysaccharide transport</keyword>
<evidence type="ECO:0000256" key="4">
    <source>
        <dbReference type="ARBA" id="ARBA00022452"/>
    </source>
</evidence>
<keyword evidence="7" id="KW-0732">Signal</keyword>
<dbReference type="EMBL" id="CP053708">
    <property type="protein sequence ID" value="QKE90161.1"/>
    <property type="molecule type" value="Genomic_DNA"/>
</dbReference>
<dbReference type="InterPro" id="IPR054765">
    <property type="entry name" value="SLBB_dom"/>
</dbReference>
<keyword evidence="4" id="KW-1134">Transmembrane beta strand</keyword>
<dbReference type="InterPro" id="IPR003715">
    <property type="entry name" value="Poly_export_N"/>
</dbReference>
<dbReference type="PANTHER" id="PTHR33619:SF3">
    <property type="entry name" value="POLYSACCHARIDE EXPORT PROTEIN GFCE-RELATED"/>
    <property type="match status" value="1"/>
</dbReference>
<protein>
    <submittedName>
        <fullName evidence="17">Polysaccharide export protein</fullName>
    </submittedName>
</protein>
<keyword evidence="10" id="KW-0626">Porin</keyword>
<keyword evidence="18" id="KW-1185">Reference proteome</keyword>
<evidence type="ECO:0000256" key="3">
    <source>
        <dbReference type="ARBA" id="ARBA00022448"/>
    </source>
</evidence>
<evidence type="ECO:0000256" key="8">
    <source>
        <dbReference type="ARBA" id="ARBA00023047"/>
    </source>
</evidence>
<evidence type="ECO:0000256" key="10">
    <source>
        <dbReference type="ARBA" id="ARBA00023114"/>
    </source>
</evidence>
<keyword evidence="13" id="KW-0998">Cell outer membrane</keyword>
<keyword evidence="5" id="KW-0762">Sugar transport</keyword>
<dbReference type="Gene3D" id="3.10.560.10">
    <property type="entry name" value="Outer membrane lipoprotein wza domain like"/>
    <property type="match status" value="2"/>
</dbReference>
<evidence type="ECO:0000313" key="17">
    <source>
        <dbReference type="EMBL" id="QKE90161.1"/>
    </source>
</evidence>
<dbReference type="GO" id="GO:0046930">
    <property type="term" value="C:pore complex"/>
    <property type="evidence" value="ECO:0007669"/>
    <property type="project" value="UniProtKB-KW"/>
</dbReference>
<evidence type="ECO:0000256" key="2">
    <source>
        <dbReference type="ARBA" id="ARBA00009450"/>
    </source>
</evidence>
<accession>A0A6M8HPF3</accession>
<proteinExistence type="inferred from homology"/>
<dbReference type="AlphaFoldDB" id="A0A6M8HPF3"/>
<keyword evidence="9" id="KW-0406">Ion transport</keyword>
<comment type="subcellular location">
    <subcellularLocation>
        <location evidence="1">Cell outer membrane</location>
        <topology evidence="1">Multi-pass membrane protein</topology>
    </subcellularLocation>
</comment>
<evidence type="ECO:0000256" key="7">
    <source>
        <dbReference type="ARBA" id="ARBA00022729"/>
    </source>
</evidence>
<sequence>MLLPIILLAGCNTLPDSGPVESKILNDAKKPETNPLGFSIVQLDPSVISMLATQSPPLLSALGGGMRDRLRGDRIGPGDVLQVSIFELGSGLFGGGSAGGMSSGGGSNPLMGGAGPGTSVTSENLPPIVVDGSGAVDVPYVGRLQATGRTPTQLAAAIKGGLKGQSQNPQVLVRISTDITNAVIVSGDVKKPGRDALTLAHERLLDMIAIAGGPEHAPEDTVVQLNRDGRTARIPLRILQDQPDQNVTLVPGDRIQVTYQPRSFTVFGATSKVSETAFDTPELSLAEALARIGGPLDDRADPNAVFLFRFEDRQAAVRMGLPVRPGVALAPVVYKLDMMNPTSYFVAQKFAMKDKDLVYIANAKTNKFYKFFNLISMIVGPAITGLAVSR</sequence>
<evidence type="ECO:0000259" key="16">
    <source>
        <dbReference type="Pfam" id="PF22461"/>
    </source>
</evidence>
<evidence type="ECO:0000256" key="5">
    <source>
        <dbReference type="ARBA" id="ARBA00022597"/>
    </source>
</evidence>
<evidence type="ECO:0000313" key="18">
    <source>
        <dbReference type="Proteomes" id="UP000500767"/>
    </source>
</evidence>
<evidence type="ECO:0000256" key="14">
    <source>
        <dbReference type="ARBA" id="ARBA00023288"/>
    </source>
</evidence>
<keyword evidence="14" id="KW-0449">Lipoprotein</keyword>
<dbReference type="RefSeq" id="WP_171835887.1">
    <property type="nucleotide sequence ID" value="NZ_CP053708.1"/>
</dbReference>
<evidence type="ECO:0000256" key="13">
    <source>
        <dbReference type="ARBA" id="ARBA00023237"/>
    </source>
</evidence>
<dbReference type="GO" id="GO:0006811">
    <property type="term" value="P:monoatomic ion transport"/>
    <property type="evidence" value="ECO:0007669"/>
    <property type="project" value="UniProtKB-KW"/>
</dbReference>
<comment type="similarity">
    <text evidence="2">Belongs to the BexD/CtrA/VexA family.</text>
</comment>
<name>A0A6M8HPF3_9PROT</name>
<keyword evidence="12" id="KW-0564">Palmitate</keyword>
<dbReference type="GO" id="GO:0015288">
    <property type="term" value="F:porin activity"/>
    <property type="evidence" value="ECO:0007669"/>
    <property type="project" value="UniProtKB-KW"/>
</dbReference>
<evidence type="ECO:0000256" key="9">
    <source>
        <dbReference type="ARBA" id="ARBA00023065"/>
    </source>
</evidence>
<evidence type="ECO:0000256" key="6">
    <source>
        <dbReference type="ARBA" id="ARBA00022692"/>
    </source>
</evidence>